<protein>
    <submittedName>
        <fullName evidence="5">Diguanylate cyclase/phosphodiesterase</fullName>
    </submittedName>
</protein>
<comment type="caution">
    <text evidence="5">The sequence shown here is derived from an EMBL/GenBank/DDBJ whole genome shotgun (WGS) entry which is preliminary data.</text>
</comment>
<dbReference type="GO" id="GO:0016020">
    <property type="term" value="C:membrane"/>
    <property type="evidence" value="ECO:0007669"/>
    <property type="project" value="UniProtKB-UniRule"/>
</dbReference>
<dbReference type="Gene3D" id="3.20.20.450">
    <property type="entry name" value="EAL domain"/>
    <property type="match status" value="1"/>
</dbReference>
<evidence type="ECO:0000313" key="6">
    <source>
        <dbReference type="Proteomes" id="UP000273675"/>
    </source>
</evidence>
<evidence type="ECO:0000256" key="1">
    <source>
        <dbReference type="PROSITE-ProRule" id="PRU00244"/>
    </source>
</evidence>
<organism evidence="5 6">
    <name type="scientific">Maricaulis maris</name>
    <dbReference type="NCBI Taxonomy" id="74318"/>
    <lineage>
        <taxon>Bacteria</taxon>
        <taxon>Pseudomonadati</taxon>
        <taxon>Pseudomonadota</taxon>
        <taxon>Alphaproteobacteria</taxon>
        <taxon>Maricaulales</taxon>
        <taxon>Maricaulaceae</taxon>
        <taxon>Maricaulis</taxon>
    </lineage>
</organism>
<dbReference type="Pfam" id="PF03707">
    <property type="entry name" value="MHYT"/>
    <property type="match status" value="2"/>
</dbReference>
<dbReference type="Proteomes" id="UP000273675">
    <property type="component" value="Unassembled WGS sequence"/>
</dbReference>
<evidence type="ECO:0000259" key="2">
    <source>
        <dbReference type="PROSITE" id="PS50883"/>
    </source>
</evidence>
<sequence>MRVFTCLFTEHNLWLVLLAAAMCATGSVVTMHLYRRGLSTRGAEKSGWLFLTAVCAGSSIWATHFIAMLGFQPGVPVTFDATLTLVSMILAIAGTGAGLALSGMRFSRHAPAIGGCVFGLAIAAMHFTGMFAYRVDGLVDWDQAYVTASIGLAAGLAGMAFWAVERWKNGPAVFIAPGILVVAIVALHFTGMAAFVVTPIAGMEVGADSAAFRAMALSVAVAGMVIIGTGVTSYLIDHRTREESDEQLRHMALHDPLTGLANRTSFNTYLDARLASPDADGVAVVGIDLNRFKEINDVWGHEAGDAVLCALAERLKGLAGQTHFAARLGGDEFCVVLNAENRIALQERVDTIEQMFATPVSYGEYESATGASIGVAVFPHDGADRDSLVRNADLAMYKAKMDPMLDVCFYDTELGDEVRERRAMANDLRHAIENDQLHVHYQVQTSIGTGEIRGYEALLRWTHPRLGAIGPDTFIPLAEANGLILPLGEWVMRQACRDAASWDNDHKVAVNLSAVQLTHSGLARQIQQILLETGLPVKRLEIELTETALIKDKVQSMHIMRQIKALGVSVALDDFGTGYSSLDILRTFPFDKIKLDKSFTGELESDHRSLAVVRAILALAKSLGIPVLAEGIETMTQLDLLRDEACDEGQGFFLGRPAPMDILAETPASDIVLADAVPKSGTA</sequence>
<dbReference type="NCBIfam" id="TIGR00254">
    <property type="entry name" value="GGDEF"/>
    <property type="match status" value="1"/>
</dbReference>
<dbReference type="PANTHER" id="PTHR44757:SF2">
    <property type="entry name" value="BIOFILM ARCHITECTURE MAINTENANCE PROTEIN MBAA"/>
    <property type="match status" value="1"/>
</dbReference>
<evidence type="ECO:0000259" key="3">
    <source>
        <dbReference type="PROSITE" id="PS50887"/>
    </source>
</evidence>
<keyword evidence="1" id="KW-0472">Membrane</keyword>
<dbReference type="AlphaFoldDB" id="A0A495D222"/>
<dbReference type="InterPro" id="IPR052155">
    <property type="entry name" value="Biofilm_reg_signaling"/>
</dbReference>
<dbReference type="SMART" id="SM00267">
    <property type="entry name" value="GGDEF"/>
    <property type="match status" value="1"/>
</dbReference>
<feature type="domain" description="MHYT" evidence="4">
    <location>
        <begin position="11"/>
        <end position="198"/>
    </location>
</feature>
<proteinExistence type="predicted"/>
<dbReference type="InterPro" id="IPR000160">
    <property type="entry name" value="GGDEF_dom"/>
</dbReference>
<dbReference type="InterPro" id="IPR035919">
    <property type="entry name" value="EAL_sf"/>
</dbReference>
<feature type="domain" description="EAL" evidence="2">
    <location>
        <begin position="421"/>
        <end position="671"/>
    </location>
</feature>
<dbReference type="SMART" id="SM00052">
    <property type="entry name" value="EAL"/>
    <property type="match status" value="1"/>
</dbReference>
<dbReference type="InterPro" id="IPR029787">
    <property type="entry name" value="Nucleotide_cyclase"/>
</dbReference>
<feature type="transmembrane region" description="Helical" evidence="1">
    <location>
        <begin position="113"/>
        <end position="133"/>
    </location>
</feature>
<feature type="transmembrane region" description="Helical" evidence="1">
    <location>
        <begin position="81"/>
        <end position="101"/>
    </location>
</feature>
<dbReference type="CDD" id="cd01949">
    <property type="entry name" value="GGDEF"/>
    <property type="match status" value="1"/>
</dbReference>
<dbReference type="Gene3D" id="3.30.70.270">
    <property type="match status" value="1"/>
</dbReference>
<feature type="transmembrane region" description="Helical" evidence="1">
    <location>
        <begin position="12"/>
        <end position="34"/>
    </location>
</feature>
<dbReference type="RefSeq" id="WP_121212081.1">
    <property type="nucleotide sequence ID" value="NZ_RBIM01000006.1"/>
</dbReference>
<dbReference type="InterPro" id="IPR005330">
    <property type="entry name" value="MHYT_dom"/>
</dbReference>
<feature type="transmembrane region" description="Helical" evidence="1">
    <location>
        <begin position="171"/>
        <end position="198"/>
    </location>
</feature>
<dbReference type="PROSITE" id="PS50924">
    <property type="entry name" value="MHYT"/>
    <property type="match status" value="1"/>
</dbReference>
<evidence type="ECO:0000313" key="5">
    <source>
        <dbReference type="EMBL" id="RKQ95594.1"/>
    </source>
</evidence>
<dbReference type="PROSITE" id="PS50887">
    <property type="entry name" value="GGDEF"/>
    <property type="match status" value="1"/>
</dbReference>
<dbReference type="Pfam" id="PF00563">
    <property type="entry name" value="EAL"/>
    <property type="match status" value="1"/>
</dbReference>
<feature type="domain" description="GGDEF" evidence="3">
    <location>
        <begin position="280"/>
        <end position="412"/>
    </location>
</feature>
<dbReference type="SUPFAM" id="SSF141868">
    <property type="entry name" value="EAL domain-like"/>
    <property type="match status" value="1"/>
</dbReference>
<feature type="transmembrane region" description="Helical" evidence="1">
    <location>
        <begin position="46"/>
        <end position="69"/>
    </location>
</feature>
<dbReference type="PROSITE" id="PS50883">
    <property type="entry name" value="EAL"/>
    <property type="match status" value="1"/>
</dbReference>
<name>A0A495D222_9PROT</name>
<dbReference type="SUPFAM" id="SSF55073">
    <property type="entry name" value="Nucleotide cyclase"/>
    <property type="match status" value="1"/>
</dbReference>
<dbReference type="EMBL" id="RBIM01000006">
    <property type="protein sequence ID" value="RKQ95594.1"/>
    <property type="molecule type" value="Genomic_DNA"/>
</dbReference>
<dbReference type="CDD" id="cd01948">
    <property type="entry name" value="EAL"/>
    <property type="match status" value="1"/>
</dbReference>
<accession>A0A495D222</accession>
<dbReference type="PANTHER" id="PTHR44757">
    <property type="entry name" value="DIGUANYLATE CYCLASE DGCP"/>
    <property type="match status" value="1"/>
</dbReference>
<dbReference type="InterPro" id="IPR001633">
    <property type="entry name" value="EAL_dom"/>
</dbReference>
<reference evidence="5 6" key="1">
    <citation type="submission" date="2018-10" db="EMBL/GenBank/DDBJ databases">
        <title>Genomic Encyclopedia of Type Strains, Phase IV (KMG-IV): sequencing the most valuable type-strain genomes for metagenomic binning, comparative biology and taxonomic classification.</title>
        <authorList>
            <person name="Goeker M."/>
        </authorList>
    </citation>
    <scope>NUCLEOTIDE SEQUENCE [LARGE SCALE GENOMIC DNA]</scope>
    <source>
        <strain evidence="5 6">DSM 4734</strain>
    </source>
</reference>
<feature type="transmembrane region" description="Helical" evidence="1">
    <location>
        <begin position="145"/>
        <end position="164"/>
    </location>
</feature>
<dbReference type="OrthoDB" id="7279500at2"/>
<dbReference type="InterPro" id="IPR043128">
    <property type="entry name" value="Rev_trsase/Diguanyl_cyclase"/>
</dbReference>
<feature type="transmembrane region" description="Helical" evidence="1">
    <location>
        <begin position="210"/>
        <end position="236"/>
    </location>
</feature>
<gene>
    <name evidence="5" type="ORF">C7435_2697</name>
</gene>
<keyword evidence="1" id="KW-1133">Transmembrane helix</keyword>
<dbReference type="Pfam" id="PF00990">
    <property type="entry name" value="GGDEF"/>
    <property type="match status" value="1"/>
</dbReference>
<keyword evidence="1" id="KW-0812">Transmembrane</keyword>
<evidence type="ECO:0000259" key="4">
    <source>
        <dbReference type="PROSITE" id="PS50924"/>
    </source>
</evidence>